<name>A0ABY8C9U5_9GAMM</name>
<dbReference type="EMBL" id="CP102381">
    <property type="protein sequence ID" value="WEJ62729.1"/>
    <property type="molecule type" value="Genomic_DNA"/>
</dbReference>
<keyword evidence="2" id="KW-0436">Ligase</keyword>
<dbReference type="Gene3D" id="3.30.300.30">
    <property type="match status" value="1"/>
</dbReference>
<dbReference type="Proteomes" id="UP001222275">
    <property type="component" value="Chromosome"/>
</dbReference>
<dbReference type="InterPro" id="IPR045851">
    <property type="entry name" value="AMP-bd_C_sf"/>
</dbReference>
<protein>
    <submittedName>
        <fullName evidence="4">AMP-binding protein</fullName>
    </submittedName>
</protein>
<organism evidence="4 5">
    <name type="scientific">Thiomicrorhabdus lithotrophica</name>
    <dbReference type="NCBI Taxonomy" id="2949997"/>
    <lineage>
        <taxon>Bacteria</taxon>
        <taxon>Pseudomonadati</taxon>
        <taxon>Pseudomonadota</taxon>
        <taxon>Gammaproteobacteria</taxon>
        <taxon>Thiotrichales</taxon>
        <taxon>Piscirickettsiaceae</taxon>
        <taxon>Thiomicrorhabdus</taxon>
    </lineage>
</organism>
<dbReference type="Gene3D" id="3.40.50.12780">
    <property type="entry name" value="N-terminal domain of ligase-like"/>
    <property type="match status" value="1"/>
</dbReference>
<reference evidence="4 5" key="1">
    <citation type="submission" date="2022-06" db="EMBL/GenBank/DDBJ databases">
        <title>Thiomicrohabdus sp. nov, an obligately chemolithoautotrophic, sulfur-oxidizing bacterium isolated from beach of Guanyin Mountain. Amoy.</title>
        <authorList>
            <person name="Zhu H."/>
        </authorList>
    </citation>
    <scope>NUCLEOTIDE SEQUENCE [LARGE SCALE GENOMIC DNA]</scope>
    <source>
        <strain evidence="4 5">XGS-01</strain>
    </source>
</reference>
<dbReference type="PANTHER" id="PTHR43201">
    <property type="entry name" value="ACYL-COA SYNTHETASE"/>
    <property type="match status" value="1"/>
</dbReference>
<evidence type="ECO:0000313" key="5">
    <source>
        <dbReference type="Proteomes" id="UP001222275"/>
    </source>
</evidence>
<keyword evidence="5" id="KW-1185">Reference proteome</keyword>
<dbReference type="Pfam" id="PF01553">
    <property type="entry name" value="Acyltransferase"/>
    <property type="match status" value="1"/>
</dbReference>
<sequence>MKWLFKLLVRILFKLVYRVEVKGLENYQAALKSNRPILIIANHVSLLDGPLLDLFIPGETTFMVDTAHTKKWHERFILSMSHYFTVDVHSPYAAKHMIDELKKGRQCMIFPEGRITTTGALMKVYEGTGLVADKTDAAILPVNIGGAVYSRFSYLDGTHFSFIKRFWFPKITLEIQPVAEIKLDHSIKGSKRHKHYKQRVFNLLRDGSYHASVKPQSIFSKLVDAKQSYHAKDICIQDINNVDLSLKKLTQASVILGKALQKNLQDEKRVGLMLPNVAGMPATFFAMQAYGYVPAMINFTAGQGAIESACRTAELKTIVTSRKFIEAFDIQALVDALSAKVNFLYLEDVKQQITLVSKLAGLVTSPKRLAGFNRSADSEAVVLFTSGSEGVPKGVVLSHSNLVSNVEQINAMLNIMPTERIFNALPTFHCFGLTAGMLWPILKGAKLFMYPSPVHYGVVPEMVYQTNSRFIFGTDTFFSGYARKADSFDFYSIRALIAGAERLRPETRELYANKYHQPIYEGYGVTETTPVLAVNIPTAYKHGSVGQFVPSVEHRLEAVPGITEGGRLFVKGPNVMLGYLMDNEPGVLQPPKDGWHDTGDIVEIDEEGYVWIKGRAKRFAKIGGEMVSLTAVETYINQASPEGHHVVVAVPDERKGEQLVLVTDDNTLSRKTVTDAAKGALVSELMIPKTVILVEAVPVLGTGKTNYPEVQKLAERHFSS</sequence>
<evidence type="ECO:0000256" key="1">
    <source>
        <dbReference type="ARBA" id="ARBA00006432"/>
    </source>
</evidence>
<dbReference type="SMART" id="SM00563">
    <property type="entry name" value="PlsC"/>
    <property type="match status" value="1"/>
</dbReference>
<evidence type="ECO:0000313" key="4">
    <source>
        <dbReference type="EMBL" id="WEJ62729.1"/>
    </source>
</evidence>
<evidence type="ECO:0000259" key="3">
    <source>
        <dbReference type="SMART" id="SM00563"/>
    </source>
</evidence>
<proteinExistence type="inferred from homology"/>
<evidence type="ECO:0000256" key="2">
    <source>
        <dbReference type="ARBA" id="ARBA00022598"/>
    </source>
</evidence>
<dbReference type="InterPro" id="IPR002123">
    <property type="entry name" value="Plipid/glycerol_acylTrfase"/>
</dbReference>
<dbReference type="InterPro" id="IPR000873">
    <property type="entry name" value="AMP-dep_synth/lig_dom"/>
</dbReference>
<dbReference type="InterPro" id="IPR020845">
    <property type="entry name" value="AMP-binding_CS"/>
</dbReference>
<dbReference type="InterPro" id="IPR042099">
    <property type="entry name" value="ANL_N_sf"/>
</dbReference>
<comment type="similarity">
    <text evidence="1">Belongs to the ATP-dependent AMP-binding enzyme family.</text>
</comment>
<gene>
    <name evidence="4" type="ORF">NR989_00360</name>
</gene>
<dbReference type="SUPFAM" id="SSF56801">
    <property type="entry name" value="Acetyl-CoA synthetase-like"/>
    <property type="match status" value="1"/>
</dbReference>
<dbReference type="PROSITE" id="PS00455">
    <property type="entry name" value="AMP_BINDING"/>
    <property type="match status" value="1"/>
</dbReference>
<dbReference type="PANTHER" id="PTHR43201:SF5">
    <property type="entry name" value="MEDIUM-CHAIN ACYL-COA LIGASE ACSF2, MITOCHONDRIAL"/>
    <property type="match status" value="1"/>
</dbReference>
<dbReference type="Pfam" id="PF00501">
    <property type="entry name" value="AMP-binding"/>
    <property type="match status" value="1"/>
</dbReference>
<feature type="domain" description="Phospholipid/glycerol acyltransferase" evidence="3">
    <location>
        <begin position="37"/>
        <end position="147"/>
    </location>
</feature>
<dbReference type="CDD" id="cd07989">
    <property type="entry name" value="LPLAT_AGPAT-like"/>
    <property type="match status" value="1"/>
</dbReference>
<accession>A0ABY8C9U5</accession>
<dbReference type="SUPFAM" id="SSF69593">
    <property type="entry name" value="Glycerol-3-phosphate (1)-acyltransferase"/>
    <property type="match status" value="1"/>
</dbReference>
<dbReference type="RefSeq" id="WP_275594985.1">
    <property type="nucleotide sequence ID" value="NZ_CP102381.1"/>
</dbReference>